<feature type="domain" description="Type ISP restriction-modification enzyme LLaBIII C-terminal specificity" evidence="1">
    <location>
        <begin position="21"/>
        <end position="97"/>
    </location>
</feature>
<evidence type="ECO:0000313" key="2">
    <source>
        <dbReference type="EMBL" id="MBW4659834.1"/>
    </source>
</evidence>
<proteinExistence type="predicted"/>
<protein>
    <recommendedName>
        <fullName evidence="1">Type ISP restriction-modification enzyme LLaBIII C-terminal specificity domain-containing protein</fullName>
    </recommendedName>
</protein>
<name>A0A951QC41_9CYAN</name>
<reference evidence="2" key="2">
    <citation type="journal article" date="2022" name="Microbiol. Resour. Announc.">
        <title>Metagenome Sequencing to Explore Phylogenomics of Terrestrial Cyanobacteria.</title>
        <authorList>
            <person name="Ward R.D."/>
            <person name="Stajich J.E."/>
            <person name="Johansen J.R."/>
            <person name="Huntemann M."/>
            <person name="Clum A."/>
            <person name="Foster B."/>
            <person name="Foster B."/>
            <person name="Roux S."/>
            <person name="Palaniappan K."/>
            <person name="Varghese N."/>
            <person name="Mukherjee S."/>
            <person name="Reddy T.B.K."/>
            <person name="Daum C."/>
            <person name="Copeland A."/>
            <person name="Chen I.A."/>
            <person name="Ivanova N.N."/>
            <person name="Kyrpides N.C."/>
            <person name="Shapiro N."/>
            <person name="Eloe-Fadrosh E.A."/>
            <person name="Pietrasiak N."/>
        </authorList>
    </citation>
    <scope>NUCLEOTIDE SEQUENCE</scope>
    <source>
        <strain evidence="2">UHER 2000/2452</strain>
    </source>
</reference>
<dbReference type="Proteomes" id="UP000757435">
    <property type="component" value="Unassembled WGS sequence"/>
</dbReference>
<dbReference type="EMBL" id="JAHHHD010000015">
    <property type="protein sequence ID" value="MBW4659834.1"/>
    <property type="molecule type" value="Genomic_DNA"/>
</dbReference>
<dbReference type="AlphaFoldDB" id="A0A951QC41"/>
<reference evidence="2" key="1">
    <citation type="submission" date="2021-05" db="EMBL/GenBank/DDBJ databases">
        <authorList>
            <person name="Pietrasiak N."/>
            <person name="Ward R."/>
            <person name="Stajich J.E."/>
            <person name="Kurbessoian T."/>
        </authorList>
    </citation>
    <scope>NUCLEOTIDE SEQUENCE</scope>
    <source>
        <strain evidence="2">UHER 2000/2452</strain>
    </source>
</reference>
<evidence type="ECO:0000313" key="3">
    <source>
        <dbReference type="Proteomes" id="UP000757435"/>
    </source>
</evidence>
<organism evidence="2 3">
    <name type="scientific">Drouetiella hepatica Uher 2000/2452</name>
    <dbReference type="NCBI Taxonomy" id="904376"/>
    <lineage>
        <taxon>Bacteria</taxon>
        <taxon>Bacillati</taxon>
        <taxon>Cyanobacteriota</taxon>
        <taxon>Cyanophyceae</taxon>
        <taxon>Oculatellales</taxon>
        <taxon>Oculatellaceae</taxon>
        <taxon>Drouetiella</taxon>
    </lineage>
</organism>
<comment type="caution">
    <text evidence="2">The sequence shown here is derived from an EMBL/GenBank/DDBJ whole genome shotgun (WGS) entry which is preliminary data.</text>
</comment>
<evidence type="ECO:0000259" key="1">
    <source>
        <dbReference type="Pfam" id="PF18135"/>
    </source>
</evidence>
<sequence length="116" mass="13384">MISIAPYSLERLETATLKLTEPKPKLKADHAQGIIYLDDNTQLRGILAIAWDYKLGNRSALEWILDQYKEKKPKDGTIAAKFNTYRFADYKTQVIDLLQRVCTVSVETMHIIRQMP</sequence>
<accession>A0A951QC41</accession>
<gene>
    <name evidence="2" type="ORF">KME15_14255</name>
</gene>
<dbReference type="InterPro" id="IPR041635">
    <property type="entry name" value="Type_ISP_LLaBIII_C"/>
</dbReference>
<dbReference type="Pfam" id="PF18135">
    <property type="entry name" value="Type_ISP_C"/>
    <property type="match status" value="1"/>
</dbReference>